<evidence type="ECO:0000256" key="4">
    <source>
        <dbReference type="ARBA" id="ARBA00023136"/>
    </source>
</evidence>
<reference evidence="5" key="1">
    <citation type="submission" date="2025-08" db="UniProtKB">
        <authorList>
            <consortium name="RefSeq"/>
        </authorList>
    </citation>
    <scope>IDENTIFICATION</scope>
    <source>
        <tissue evidence="5">Whole insect</tissue>
    </source>
</reference>
<protein>
    <submittedName>
        <fullName evidence="5">Sialin-like</fullName>
    </submittedName>
</protein>
<gene>
    <name evidence="5" type="primary">LOC114333474</name>
</gene>
<dbReference type="PANTHER" id="PTHR11662">
    <property type="entry name" value="SOLUTE CARRIER FAMILY 17"/>
    <property type="match status" value="1"/>
</dbReference>
<proteinExistence type="predicted"/>
<keyword evidence="4" id="KW-0472">Membrane</keyword>
<dbReference type="GO" id="GO:0006820">
    <property type="term" value="P:monoatomic anion transport"/>
    <property type="evidence" value="ECO:0007669"/>
    <property type="project" value="TreeGrafter"/>
</dbReference>
<dbReference type="GO" id="GO:0016020">
    <property type="term" value="C:membrane"/>
    <property type="evidence" value="ECO:0007669"/>
    <property type="project" value="UniProtKB-SubCell"/>
</dbReference>
<dbReference type="InterPro" id="IPR050382">
    <property type="entry name" value="MFS_Na/Anion_cotransporter"/>
</dbReference>
<comment type="subcellular location">
    <subcellularLocation>
        <location evidence="1">Membrane</location>
        <topology evidence="1">Multi-pass membrane protein</topology>
    </subcellularLocation>
</comment>
<dbReference type="GO" id="GO:0022857">
    <property type="term" value="F:transmembrane transporter activity"/>
    <property type="evidence" value="ECO:0007669"/>
    <property type="project" value="TreeGrafter"/>
</dbReference>
<evidence type="ECO:0000256" key="3">
    <source>
        <dbReference type="ARBA" id="ARBA00022989"/>
    </source>
</evidence>
<dbReference type="RefSeq" id="XP_028139161.1">
    <property type="nucleotide sequence ID" value="XM_028283360.1"/>
</dbReference>
<accession>A0A6P7FS83</accession>
<dbReference type="InParanoid" id="A0A6P7FS83"/>
<dbReference type="PANTHER" id="PTHR11662:SF280">
    <property type="entry name" value="FI21844P1-RELATED"/>
    <property type="match status" value="1"/>
</dbReference>
<name>A0A6P7FS83_DIAVI</name>
<keyword evidence="2" id="KW-0812">Transmembrane</keyword>
<dbReference type="AlphaFoldDB" id="A0A6P7FS83"/>
<dbReference type="SUPFAM" id="SSF103473">
    <property type="entry name" value="MFS general substrate transporter"/>
    <property type="match status" value="1"/>
</dbReference>
<dbReference type="InterPro" id="IPR036259">
    <property type="entry name" value="MFS_trans_sf"/>
</dbReference>
<organism evidence="5">
    <name type="scientific">Diabrotica virgifera virgifera</name>
    <name type="common">western corn rootworm</name>
    <dbReference type="NCBI Taxonomy" id="50390"/>
    <lineage>
        <taxon>Eukaryota</taxon>
        <taxon>Metazoa</taxon>
        <taxon>Ecdysozoa</taxon>
        <taxon>Arthropoda</taxon>
        <taxon>Hexapoda</taxon>
        <taxon>Insecta</taxon>
        <taxon>Pterygota</taxon>
        <taxon>Neoptera</taxon>
        <taxon>Endopterygota</taxon>
        <taxon>Coleoptera</taxon>
        <taxon>Polyphaga</taxon>
        <taxon>Cucujiformia</taxon>
        <taxon>Chrysomeloidea</taxon>
        <taxon>Chrysomelidae</taxon>
        <taxon>Galerucinae</taxon>
        <taxon>Diabroticina</taxon>
        <taxon>Diabroticites</taxon>
        <taxon>Diabrotica</taxon>
    </lineage>
</organism>
<sequence>MLPWAFLAANTPALHPNISKAEKDYIENSLSVKTQVVAPTPWKDIFTSVPVWAFVITMFGQNWGYSTLLTEIPNYLSNIMHFEMKSVRYF</sequence>
<evidence type="ECO:0000256" key="1">
    <source>
        <dbReference type="ARBA" id="ARBA00004141"/>
    </source>
</evidence>
<keyword evidence="3" id="KW-1133">Transmembrane helix</keyword>
<evidence type="ECO:0000256" key="2">
    <source>
        <dbReference type="ARBA" id="ARBA00022692"/>
    </source>
</evidence>
<evidence type="ECO:0000313" key="5">
    <source>
        <dbReference type="RefSeq" id="XP_028139161.1"/>
    </source>
</evidence>